<organism evidence="3 4">
    <name type="scientific">Pristionchus pacificus</name>
    <name type="common">Parasitic nematode worm</name>
    <dbReference type="NCBI Taxonomy" id="54126"/>
    <lineage>
        <taxon>Eukaryota</taxon>
        <taxon>Metazoa</taxon>
        <taxon>Ecdysozoa</taxon>
        <taxon>Nematoda</taxon>
        <taxon>Chromadorea</taxon>
        <taxon>Rhabditida</taxon>
        <taxon>Rhabditina</taxon>
        <taxon>Diplogasteromorpha</taxon>
        <taxon>Diplogasteroidea</taxon>
        <taxon>Neodiplogasteridae</taxon>
        <taxon>Pristionchus</taxon>
    </lineage>
</organism>
<feature type="compositionally biased region" description="Low complexity" evidence="2">
    <location>
        <begin position="59"/>
        <end position="70"/>
    </location>
</feature>
<dbReference type="EnsemblMetazoa" id="PPA39935.1">
    <property type="protein sequence ID" value="PPA39935.1"/>
    <property type="gene ID" value="WBGene00278304"/>
</dbReference>
<feature type="compositionally biased region" description="Basic residues" evidence="2">
    <location>
        <begin position="120"/>
        <end position="133"/>
    </location>
</feature>
<keyword evidence="4" id="KW-1185">Reference proteome</keyword>
<protein>
    <submittedName>
        <fullName evidence="3">BZIP domain-containing protein</fullName>
    </submittedName>
</protein>
<feature type="compositionally biased region" description="Polar residues" evidence="2">
    <location>
        <begin position="71"/>
        <end position="86"/>
    </location>
</feature>
<name>A0A2A6BYY4_PRIPA</name>
<reference evidence="3" key="2">
    <citation type="submission" date="2022-06" db="UniProtKB">
        <authorList>
            <consortium name="EnsemblMetazoa"/>
        </authorList>
    </citation>
    <scope>IDENTIFICATION</scope>
    <source>
        <strain evidence="3">PS312</strain>
    </source>
</reference>
<dbReference type="SMART" id="SM00338">
    <property type="entry name" value="BRLZ"/>
    <property type="match status" value="1"/>
</dbReference>
<feature type="region of interest" description="Disordered" evidence="2">
    <location>
        <begin position="50"/>
        <end position="88"/>
    </location>
</feature>
<evidence type="ECO:0000256" key="2">
    <source>
        <dbReference type="SAM" id="MobiDB-lite"/>
    </source>
</evidence>
<sequence length="246" mass="27829">MMANCFRSDSVQGFSSWDLASNQTPVPGLSSEKDPLLFYSPDYEQSLMDEYLPNSQTRSEFMSSSDYSESTAPSSDFTPSYSSELTPQLDYDTDFLDIPYEAKEIKRSPSSSPSPPPERKPKHVATRVPRRPARYASPIEVQGGDLRKRGRPSGSKSNSKMAVYAKQYREMKKNETRTLSDEVSRLSNVNDRLQSENDRLSREVKILRKANSINEQLATLVETLRTNPGRFRLCIDCNGSPYLEVV</sequence>
<dbReference type="InterPro" id="IPR004827">
    <property type="entry name" value="bZIP"/>
</dbReference>
<reference evidence="4" key="1">
    <citation type="journal article" date="2008" name="Nat. Genet.">
        <title>The Pristionchus pacificus genome provides a unique perspective on nematode lifestyle and parasitism.</title>
        <authorList>
            <person name="Dieterich C."/>
            <person name="Clifton S.W."/>
            <person name="Schuster L.N."/>
            <person name="Chinwalla A."/>
            <person name="Delehaunty K."/>
            <person name="Dinkelacker I."/>
            <person name="Fulton L."/>
            <person name="Fulton R."/>
            <person name="Godfrey J."/>
            <person name="Minx P."/>
            <person name="Mitreva M."/>
            <person name="Roeseler W."/>
            <person name="Tian H."/>
            <person name="Witte H."/>
            <person name="Yang S.P."/>
            <person name="Wilson R.K."/>
            <person name="Sommer R.J."/>
        </authorList>
    </citation>
    <scope>NUCLEOTIDE SEQUENCE [LARGE SCALE GENOMIC DNA]</scope>
    <source>
        <strain evidence="4">PS312</strain>
    </source>
</reference>
<dbReference type="GO" id="GO:0003700">
    <property type="term" value="F:DNA-binding transcription factor activity"/>
    <property type="evidence" value="ECO:0007669"/>
    <property type="project" value="InterPro"/>
</dbReference>
<evidence type="ECO:0000256" key="1">
    <source>
        <dbReference type="SAM" id="Coils"/>
    </source>
</evidence>
<gene>
    <name evidence="3" type="primary">WBGene00278304</name>
</gene>
<evidence type="ECO:0000313" key="4">
    <source>
        <dbReference type="Proteomes" id="UP000005239"/>
    </source>
</evidence>
<dbReference type="Gene3D" id="1.20.5.170">
    <property type="match status" value="1"/>
</dbReference>
<accession>A0A8R1UVE7</accession>
<dbReference type="OrthoDB" id="5877701at2759"/>
<feature type="coiled-coil region" evidence="1">
    <location>
        <begin position="183"/>
        <end position="210"/>
    </location>
</feature>
<accession>A0A2A6BYY4</accession>
<dbReference type="Proteomes" id="UP000005239">
    <property type="component" value="Unassembled WGS sequence"/>
</dbReference>
<dbReference type="AlphaFoldDB" id="A0A2A6BYY4"/>
<keyword evidence="1" id="KW-0175">Coiled coil</keyword>
<proteinExistence type="predicted"/>
<feature type="region of interest" description="Disordered" evidence="2">
    <location>
        <begin position="104"/>
        <end position="161"/>
    </location>
</feature>
<evidence type="ECO:0000313" key="3">
    <source>
        <dbReference type="EnsemblMetazoa" id="PPA39935.1"/>
    </source>
</evidence>